<reference evidence="3" key="1">
    <citation type="submission" date="2021-01" db="EMBL/GenBank/DDBJ databases">
        <title>Whole genome shotgun sequence of Planobispora rosea NBRC 15558.</title>
        <authorList>
            <person name="Komaki H."/>
            <person name="Tamura T."/>
        </authorList>
    </citation>
    <scope>NUCLEOTIDE SEQUENCE</scope>
    <source>
        <strain evidence="3">NBRC 15558</strain>
    </source>
</reference>
<accession>A0A8J3WG57</accession>
<feature type="binding site" evidence="2">
    <location>
        <position position="137"/>
    </location>
    <ligand>
        <name>Zn(2+)</name>
        <dbReference type="ChEBI" id="CHEBI:29105"/>
        <label>2</label>
    </ligand>
</feature>
<dbReference type="Pfam" id="PF04951">
    <property type="entry name" value="Peptidase_M55"/>
    <property type="match status" value="1"/>
</dbReference>
<dbReference type="SUPFAM" id="SSF63992">
    <property type="entry name" value="Dipeptide transport protein"/>
    <property type="match status" value="1"/>
</dbReference>
<sequence>MTMKVLISVDMEGIAGIVHPEETIPGRFDYERGRALMTAAANAAVAGVLEAEPAAEVLVADAHGPHRNLLPEHLDRRARLIRGKPRELGMMAGLQAGVQAAMFVGYHARAGAGSAVLAHTMAEAVLDVRINGTSHGEIGINALLAASYGVPVVLASGDEAACAEFSALAPQSVTVPVKRALGQHAADGMHPDQAHDLLRRGAGQAMRVHATTAPVWLPHPLRIEVDLHQPRAADLAALLPSVTRSGRTIAFDAETMTAAYGMLHVIVALTHNGP</sequence>
<protein>
    <submittedName>
        <fullName evidence="3">Peptide ABC transporter substrate-binding protein</fullName>
    </submittedName>
</protein>
<dbReference type="PIRSF" id="PIRSF015853">
    <property type="entry name" value="Pep_DppA"/>
    <property type="match status" value="1"/>
</dbReference>
<evidence type="ECO:0000313" key="3">
    <source>
        <dbReference type="EMBL" id="GIH88909.1"/>
    </source>
</evidence>
<evidence type="ECO:0000313" key="4">
    <source>
        <dbReference type="Proteomes" id="UP000655044"/>
    </source>
</evidence>
<evidence type="ECO:0000256" key="2">
    <source>
        <dbReference type="PIRSR" id="PIRSR015853-2"/>
    </source>
</evidence>
<evidence type="ECO:0000256" key="1">
    <source>
        <dbReference type="PIRSR" id="PIRSR015853-1"/>
    </source>
</evidence>
<feature type="binding site" evidence="2">
    <location>
        <position position="63"/>
    </location>
    <ligand>
        <name>Zn(2+)</name>
        <dbReference type="ChEBI" id="CHEBI:29105"/>
        <label>2</label>
    </ligand>
</feature>
<dbReference type="Gene3D" id="3.30.1360.130">
    <property type="entry name" value="Dipeptide transport protein"/>
    <property type="match status" value="1"/>
</dbReference>
<dbReference type="InterPro" id="IPR036177">
    <property type="entry name" value="Peptidase_M55_sf"/>
</dbReference>
<dbReference type="EMBL" id="BOOI01000093">
    <property type="protein sequence ID" value="GIH88909.1"/>
    <property type="molecule type" value="Genomic_DNA"/>
</dbReference>
<feature type="active site" description="Nucleophile" evidence="1">
    <location>
        <position position="119"/>
    </location>
</feature>
<gene>
    <name evidence="3" type="ORF">Pro02_73170</name>
</gene>
<dbReference type="CDD" id="cd08663">
    <property type="entry name" value="DAP_dppA_1"/>
    <property type="match status" value="1"/>
</dbReference>
<dbReference type="GO" id="GO:0046872">
    <property type="term" value="F:metal ion binding"/>
    <property type="evidence" value="ECO:0007669"/>
    <property type="project" value="UniProtKB-KW"/>
</dbReference>
<dbReference type="AlphaFoldDB" id="A0A8J3WG57"/>
<keyword evidence="2" id="KW-0479">Metal-binding</keyword>
<feature type="binding site" evidence="2">
    <location>
        <position position="107"/>
    </location>
    <ligand>
        <name>Zn(2+)</name>
        <dbReference type="ChEBI" id="CHEBI:29105"/>
        <label>2</label>
    </ligand>
</feature>
<organism evidence="3 4">
    <name type="scientific">Planobispora rosea</name>
    <dbReference type="NCBI Taxonomy" id="35762"/>
    <lineage>
        <taxon>Bacteria</taxon>
        <taxon>Bacillati</taxon>
        <taxon>Actinomycetota</taxon>
        <taxon>Actinomycetes</taxon>
        <taxon>Streptosporangiales</taxon>
        <taxon>Streptosporangiaceae</taxon>
        <taxon>Planobispora</taxon>
    </lineage>
</organism>
<keyword evidence="4" id="KW-1185">Reference proteome</keyword>
<dbReference type="Proteomes" id="UP000655044">
    <property type="component" value="Unassembled WGS sequence"/>
</dbReference>
<proteinExistence type="predicted"/>
<dbReference type="InterPro" id="IPR007035">
    <property type="entry name" value="Peptidase_M55"/>
</dbReference>
<feature type="binding site" evidence="2">
    <location>
        <position position="12"/>
    </location>
    <ligand>
        <name>Zn(2+)</name>
        <dbReference type="ChEBI" id="CHEBI:29105"/>
        <label>1</label>
    </ligand>
</feature>
<dbReference type="InterPro" id="IPR027476">
    <property type="entry name" value="DppA_N"/>
</dbReference>
<feature type="binding site" evidence="2">
    <location>
        <position position="10"/>
    </location>
    <ligand>
        <name>Zn(2+)</name>
        <dbReference type="ChEBI" id="CHEBI:29105"/>
        <label>1</label>
    </ligand>
</feature>
<name>A0A8J3WG57_PLARO</name>
<keyword evidence="2" id="KW-0862">Zinc</keyword>
<feature type="binding site" evidence="2">
    <location>
        <position position="10"/>
    </location>
    <ligand>
        <name>Zn(2+)</name>
        <dbReference type="ChEBI" id="CHEBI:29105"/>
        <label>2</label>
    </ligand>
</feature>
<dbReference type="Gene3D" id="3.40.50.10780">
    <property type="entry name" value="Dipeptide transport protein"/>
    <property type="match status" value="1"/>
</dbReference>
<comment type="caution">
    <text evidence="3">The sequence shown here is derived from an EMBL/GenBank/DDBJ whole genome shotgun (WGS) entry which is preliminary data.</text>
</comment>